<dbReference type="Pfam" id="PF03364">
    <property type="entry name" value="Polyketide_cyc"/>
    <property type="match status" value="1"/>
</dbReference>
<keyword evidence="3" id="KW-1185">Reference proteome</keyword>
<dbReference type="InterPro" id="IPR023393">
    <property type="entry name" value="START-like_dom_sf"/>
</dbReference>
<name>A0A543ITG0_9ACTN</name>
<dbReference type="CDD" id="cd08860">
    <property type="entry name" value="TcmN_ARO-CYC_like"/>
    <property type="match status" value="1"/>
</dbReference>
<dbReference type="Gene3D" id="3.30.530.20">
    <property type="match status" value="1"/>
</dbReference>
<dbReference type="SUPFAM" id="SSF55961">
    <property type="entry name" value="Bet v1-like"/>
    <property type="match status" value="1"/>
</dbReference>
<dbReference type="EMBL" id="VFPQ01000001">
    <property type="protein sequence ID" value="TQM73860.1"/>
    <property type="molecule type" value="Genomic_DNA"/>
</dbReference>
<accession>A0A543ITG0</accession>
<dbReference type="OrthoDB" id="156693at2"/>
<dbReference type="RefSeq" id="WP_142258118.1">
    <property type="nucleotide sequence ID" value="NZ_BMPV01000004.1"/>
</dbReference>
<dbReference type="AlphaFoldDB" id="A0A543ITG0"/>
<organism evidence="2 3">
    <name type="scientific">Thermopolyspora flexuosa</name>
    <dbReference type="NCBI Taxonomy" id="103836"/>
    <lineage>
        <taxon>Bacteria</taxon>
        <taxon>Bacillati</taxon>
        <taxon>Actinomycetota</taxon>
        <taxon>Actinomycetes</taxon>
        <taxon>Streptosporangiales</taxon>
        <taxon>Streptosporangiaceae</taxon>
        <taxon>Thermopolyspora</taxon>
    </lineage>
</organism>
<evidence type="ECO:0000313" key="2">
    <source>
        <dbReference type="EMBL" id="TQM73860.1"/>
    </source>
</evidence>
<reference evidence="2 3" key="1">
    <citation type="submission" date="2019-06" db="EMBL/GenBank/DDBJ databases">
        <title>Sequencing the genomes of 1000 actinobacteria strains.</title>
        <authorList>
            <person name="Klenk H.-P."/>
        </authorList>
    </citation>
    <scope>NUCLEOTIDE SEQUENCE [LARGE SCALE GENOMIC DNA]</scope>
    <source>
        <strain evidence="2 3">DSM 43186</strain>
    </source>
</reference>
<proteinExistence type="predicted"/>
<sequence>MAGHTDNHVIIERPLELVWDITNDVESWPRLFSEYASAEILQRRGPTIRFRLTMHPDTDGNVWSWVSERTPDPVTRTVRAHRVEPGWFKYMHLFWEYEEVPGVNGGATRMRWVQDFEMRRDAPLDDARMTERLNANTAIQMQRIKHLLERADFRTEIGI</sequence>
<protein>
    <submittedName>
        <fullName evidence="2">Aromatase</fullName>
    </submittedName>
</protein>
<comment type="caution">
    <text evidence="2">The sequence shown here is derived from an EMBL/GenBank/DDBJ whole genome shotgun (WGS) entry which is preliminary data.</text>
</comment>
<dbReference type="InterPro" id="IPR005031">
    <property type="entry name" value="COQ10_START"/>
</dbReference>
<evidence type="ECO:0000313" key="3">
    <source>
        <dbReference type="Proteomes" id="UP000319213"/>
    </source>
</evidence>
<evidence type="ECO:0000259" key="1">
    <source>
        <dbReference type="Pfam" id="PF03364"/>
    </source>
</evidence>
<dbReference type="Proteomes" id="UP000319213">
    <property type="component" value="Unassembled WGS sequence"/>
</dbReference>
<gene>
    <name evidence="2" type="ORF">FHX40_0515</name>
</gene>
<feature type="domain" description="Coenzyme Q-binding protein COQ10 START" evidence="1">
    <location>
        <begin position="11"/>
        <end position="129"/>
    </location>
</feature>